<protein>
    <submittedName>
        <fullName evidence="1">Uncharacterized protein</fullName>
    </submittedName>
</protein>
<proteinExistence type="predicted"/>
<keyword evidence="2" id="KW-1185">Reference proteome</keyword>
<dbReference type="Proteomes" id="UP000075920">
    <property type="component" value="Unassembled WGS sequence"/>
</dbReference>
<dbReference type="EnsemblMetazoa" id="AMIN007659-RA">
    <property type="protein sequence ID" value="AMIN007659-PA"/>
    <property type="gene ID" value="AMIN007659"/>
</dbReference>
<reference evidence="1" key="2">
    <citation type="submission" date="2020-05" db="UniProtKB">
        <authorList>
            <consortium name="EnsemblMetazoa"/>
        </authorList>
    </citation>
    <scope>IDENTIFICATION</scope>
    <source>
        <strain evidence="1">MINIMUS1</strain>
    </source>
</reference>
<dbReference type="VEuPathDB" id="VectorBase:AMIN007659"/>
<sequence length="79" mass="8663">MWSSVKASATRCPTKRRTYCICFSVAIWRLSCGSVPRQGAVSLLILCFTGVVSTKKPDRGLLEILLQKINTSALLMAIC</sequence>
<evidence type="ECO:0000313" key="1">
    <source>
        <dbReference type="EnsemblMetazoa" id="AMIN007659-PA"/>
    </source>
</evidence>
<reference evidence="2" key="1">
    <citation type="submission" date="2013-03" db="EMBL/GenBank/DDBJ databases">
        <title>The Genome Sequence of Anopheles minimus MINIMUS1.</title>
        <authorList>
            <consortium name="The Broad Institute Genomics Platform"/>
            <person name="Neafsey D.E."/>
            <person name="Walton C."/>
            <person name="Walker B."/>
            <person name="Young S.K."/>
            <person name="Zeng Q."/>
            <person name="Gargeya S."/>
            <person name="Fitzgerald M."/>
            <person name="Haas B."/>
            <person name="Abouelleil A."/>
            <person name="Allen A.W."/>
            <person name="Alvarado L."/>
            <person name="Arachchi H.M."/>
            <person name="Berlin A.M."/>
            <person name="Chapman S.B."/>
            <person name="Gainer-Dewar J."/>
            <person name="Goldberg J."/>
            <person name="Griggs A."/>
            <person name="Gujja S."/>
            <person name="Hansen M."/>
            <person name="Howarth C."/>
            <person name="Imamovic A."/>
            <person name="Ireland A."/>
            <person name="Larimer J."/>
            <person name="McCowan C."/>
            <person name="Murphy C."/>
            <person name="Pearson M."/>
            <person name="Poon T.W."/>
            <person name="Priest M."/>
            <person name="Roberts A."/>
            <person name="Saif S."/>
            <person name="Shea T."/>
            <person name="Sisk P."/>
            <person name="Sykes S."/>
            <person name="Wortman J."/>
            <person name="Nusbaum C."/>
            <person name="Birren B."/>
        </authorList>
    </citation>
    <scope>NUCLEOTIDE SEQUENCE [LARGE SCALE GENOMIC DNA]</scope>
    <source>
        <strain evidence="2">MINIMUS1</strain>
    </source>
</reference>
<evidence type="ECO:0000313" key="2">
    <source>
        <dbReference type="Proteomes" id="UP000075920"/>
    </source>
</evidence>
<organism evidence="1 2">
    <name type="scientific">Anopheles minimus</name>
    <dbReference type="NCBI Taxonomy" id="112268"/>
    <lineage>
        <taxon>Eukaryota</taxon>
        <taxon>Metazoa</taxon>
        <taxon>Ecdysozoa</taxon>
        <taxon>Arthropoda</taxon>
        <taxon>Hexapoda</taxon>
        <taxon>Insecta</taxon>
        <taxon>Pterygota</taxon>
        <taxon>Neoptera</taxon>
        <taxon>Endopterygota</taxon>
        <taxon>Diptera</taxon>
        <taxon>Nematocera</taxon>
        <taxon>Culicoidea</taxon>
        <taxon>Culicidae</taxon>
        <taxon>Anophelinae</taxon>
        <taxon>Anopheles</taxon>
    </lineage>
</organism>
<dbReference type="AlphaFoldDB" id="A0A182WBD0"/>
<name>A0A182WBD0_9DIPT</name>
<accession>A0A182WBD0</accession>